<keyword evidence="4" id="KW-1185">Reference proteome</keyword>
<organism evidence="3 4">
    <name type="scientific">Brachybacterium equifaecis</name>
    <dbReference type="NCBI Taxonomy" id="2910770"/>
    <lineage>
        <taxon>Bacteria</taxon>
        <taxon>Bacillati</taxon>
        <taxon>Actinomycetota</taxon>
        <taxon>Actinomycetes</taxon>
        <taxon>Micrococcales</taxon>
        <taxon>Dermabacteraceae</taxon>
        <taxon>Brachybacterium</taxon>
    </lineage>
</organism>
<feature type="region of interest" description="Disordered" evidence="1">
    <location>
        <begin position="1"/>
        <end position="22"/>
    </location>
</feature>
<comment type="caution">
    <text evidence="3">The sequence shown here is derived from an EMBL/GenBank/DDBJ whole genome shotgun (WGS) entry which is preliminary data.</text>
</comment>
<evidence type="ECO:0008006" key="5">
    <source>
        <dbReference type="Google" id="ProtNLM"/>
    </source>
</evidence>
<dbReference type="RefSeq" id="WP_249735960.1">
    <property type="nucleotide sequence ID" value="NZ_JAKNCJ010000001.1"/>
</dbReference>
<protein>
    <recommendedName>
        <fullName evidence="5">Thiosulfate dehydrogenase [quinone] large subunit</fullName>
    </recommendedName>
</protein>
<evidence type="ECO:0000313" key="3">
    <source>
        <dbReference type="EMBL" id="MCL6421794.1"/>
    </source>
</evidence>
<feature type="transmembrane region" description="Helical" evidence="2">
    <location>
        <begin position="137"/>
        <end position="154"/>
    </location>
</feature>
<reference evidence="3" key="1">
    <citation type="submission" date="2022-02" db="EMBL/GenBank/DDBJ databases">
        <authorList>
            <person name="Lee M."/>
            <person name="Kim S.-J."/>
            <person name="Jung M.-Y."/>
        </authorList>
    </citation>
    <scope>NUCLEOTIDE SEQUENCE</scope>
    <source>
        <strain evidence="3">JHP9</strain>
    </source>
</reference>
<keyword evidence="2" id="KW-1133">Transmembrane helix</keyword>
<feature type="transmembrane region" description="Helical" evidence="2">
    <location>
        <begin position="109"/>
        <end position="130"/>
    </location>
</feature>
<keyword evidence="2" id="KW-0472">Membrane</keyword>
<feature type="transmembrane region" description="Helical" evidence="2">
    <location>
        <begin position="37"/>
        <end position="56"/>
    </location>
</feature>
<evidence type="ECO:0000313" key="4">
    <source>
        <dbReference type="Proteomes" id="UP001203761"/>
    </source>
</evidence>
<evidence type="ECO:0000256" key="1">
    <source>
        <dbReference type="SAM" id="MobiDB-lite"/>
    </source>
</evidence>
<accession>A0ABT0QWF4</accession>
<proteinExistence type="predicted"/>
<name>A0ABT0QWF4_9MICO</name>
<dbReference type="Proteomes" id="UP001203761">
    <property type="component" value="Unassembled WGS sequence"/>
</dbReference>
<gene>
    <name evidence="3" type="ORF">Bequi_00080</name>
</gene>
<dbReference type="EMBL" id="JAKNCJ010000001">
    <property type="protein sequence ID" value="MCL6421794.1"/>
    <property type="molecule type" value="Genomic_DNA"/>
</dbReference>
<feature type="transmembrane region" description="Helical" evidence="2">
    <location>
        <begin position="160"/>
        <end position="179"/>
    </location>
</feature>
<evidence type="ECO:0000256" key="2">
    <source>
        <dbReference type="SAM" id="Phobius"/>
    </source>
</evidence>
<sequence length="194" mass="20529">MTTSPTAPLENRSPGADPARGSLAADARGSHVKPWGFTLLGAVRILLGFYFLWAFLDKLLGLGFATPRERAWINGGSPTTGFLGGSIESGNPFAGIWKFWLGLNPFTDILFMAGLLGIGLALLLGIGMHVAAVSGALLYLMMYLAAFPLATNPILDDHLIMAVLLLAMAGLAAGDHLGFGRPWRRLVKGNALLV</sequence>
<keyword evidence="2" id="KW-0812">Transmembrane</keyword>